<accession>A0A1D9NY50</accession>
<dbReference type="GO" id="GO:0005524">
    <property type="term" value="F:ATP binding"/>
    <property type="evidence" value="ECO:0007669"/>
    <property type="project" value="UniProtKB-KW"/>
</dbReference>
<evidence type="ECO:0000259" key="4">
    <source>
        <dbReference type="PROSITE" id="PS50893"/>
    </source>
</evidence>
<dbReference type="InterPro" id="IPR003439">
    <property type="entry name" value="ABC_transporter-like_ATP-bd"/>
</dbReference>
<keyword evidence="3" id="KW-0067">ATP-binding</keyword>
<dbReference type="KEGG" id="bhu:bhn_I0045"/>
<dbReference type="SMART" id="SM00382">
    <property type="entry name" value="AAA"/>
    <property type="match status" value="1"/>
</dbReference>
<gene>
    <name evidence="5" type="ORF">bhn_I0045</name>
</gene>
<protein>
    <submittedName>
        <fullName evidence="5">FeS assembly ATPase SufC</fullName>
    </submittedName>
</protein>
<dbReference type="InterPro" id="IPR010230">
    <property type="entry name" value="FeS-cluster_ATPase_SufC"/>
</dbReference>
<evidence type="ECO:0000313" key="6">
    <source>
        <dbReference type="Proteomes" id="UP000179284"/>
    </source>
</evidence>
<dbReference type="PANTHER" id="PTHR43204">
    <property type="entry name" value="ABC TRANSPORTER I FAMILY MEMBER 6, CHLOROPLASTIC"/>
    <property type="match status" value="1"/>
</dbReference>
<evidence type="ECO:0000256" key="3">
    <source>
        <dbReference type="ARBA" id="ARBA00022840"/>
    </source>
</evidence>
<name>A0A1D9NY50_9FIRM</name>
<evidence type="ECO:0000256" key="1">
    <source>
        <dbReference type="ARBA" id="ARBA00006216"/>
    </source>
</evidence>
<dbReference type="GO" id="GO:0016887">
    <property type="term" value="F:ATP hydrolysis activity"/>
    <property type="evidence" value="ECO:0007669"/>
    <property type="project" value="InterPro"/>
</dbReference>
<dbReference type="SUPFAM" id="SSF52540">
    <property type="entry name" value="P-loop containing nucleoside triphosphate hydrolases"/>
    <property type="match status" value="1"/>
</dbReference>
<dbReference type="RefSeq" id="WP_071174904.1">
    <property type="nucleotide sequence ID" value="NZ_CP017831.1"/>
</dbReference>
<comment type="similarity">
    <text evidence="1">Belongs to the ABC transporter superfamily. Ycf16 family.</text>
</comment>
<keyword evidence="6" id="KW-1185">Reference proteome</keyword>
<dbReference type="InterPro" id="IPR003593">
    <property type="entry name" value="AAA+_ATPase"/>
</dbReference>
<dbReference type="PANTHER" id="PTHR43204:SF1">
    <property type="entry name" value="ABC TRANSPORTER I FAMILY MEMBER 6, CHLOROPLASTIC"/>
    <property type="match status" value="1"/>
</dbReference>
<evidence type="ECO:0000256" key="2">
    <source>
        <dbReference type="ARBA" id="ARBA00022741"/>
    </source>
</evidence>
<dbReference type="Proteomes" id="UP000179284">
    <property type="component" value="Chromosome I"/>
</dbReference>
<sequence>MSDQSLLQVKDLSVSIDNELPILHKINLDIKPGETHVLMGPNGAGKSTLGYTLMGNPHYQVTDGSIVFEGEDITHASADKRAKAGMFLSFQNPLEVPGISLGSFIRNAYHAQTGAPVKLLAFQKSLKAAMELLSMDESYADRDLNVGFSGGEKKKAEILQLLMLNPKLAILDETDSGLDVDAVRTVSKGIEEYQKKKDGALLIITHSTKILESLHVDYTHVLVKGNIVHTGDGTLVDEINEHGFERFVSELGN</sequence>
<dbReference type="Gene3D" id="3.40.50.300">
    <property type="entry name" value="P-loop containing nucleotide triphosphate hydrolases"/>
    <property type="match status" value="1"/>
</dbReference>
<evidence type="ECO:0000313" key="5">
    <source>
        <dbReference type="EMBL" id="AOZ95081.1"/>
    </source>
</evidence>
<keyword evidence="2" id="KW-0547">Nucleotide-binding</keyword>
<dbReference type="OrthoDB" id="9806149at2"/>
<proteinExistence type="inferred from homology"/>
<dbReference type="InterPro" id="IPR027417">
    <property type="entry name" value="P-loop_NTPase"/>
</dbReference>
<feature type="domain" description="ABC transporter" evidence="4">
    <location>
        <begin position="7"/>
        <end position="249"/>
    </location>
</feature>
<dbReference type="AlphaFoldDB" id="A0A1D9NY50"/>
<reference evidence="6" key="1">
    <citation type="submission" date="2016-10" db="EMBL/GenBank/DDBJ databases">
        <title>The complete genome sequence of the rumen bacterium Butyrivibrio hungatei MB2003.</title>
        <authorList>
            <person name="Palevich N."/>
            <person name="Kelly W.J."/>
            <person name="Leahy S.C."/>
            <person name="Altermann E."/>
            <person name="Rakonjac J."/>
            <person name="Attwood G.T."/>
        </authorList>
    </citation>
    <scope>NUCLEOTIDE SEQUENCE [LARGE SCALE GENOMIC DNA]</scope>
    <source>
        <strain evidence="6">MB2003</strain>
    </source>
</reference>
<dbReference type="PROSITE" id="PS00211">
    <property type="entry name" value="ABC_TRANSPORTER_1"/>
    <property type="match status" value="1"/>
</dbReference>
<dbReference type="InterPro" id="IPR017871">
    <property type="entry name" value="ABC_transporter-like_CS"/>
</dbReference>
<dbReference type="EMBL" id="CP017831">
    <property type="protein sequence ID" value="AOZ95081.1"/>
    <property type="molecule type" value="Genomic_DNA"/>
</dbReference>
<dbReference type="PROSITE" id="PS50893">
    <property type="entry name" value="ABC_TRANSPORTER_2"/>
    <property type="match status" value="1"/>
</dbReference>
<dbReference type="Pfam" id="PF00005">
    <property type="entry name" value="ABC_tran"/>
    <property type="match status" value="1"/>
</dbReference>
<dbReference type="NCBIfam" id="TIGR01978">
    <property type="entry name" value="sufC"/>
    <property type="match status" value="1"/>
</dbReference>
<dbReference type="CDD" id="cd03217">
    <property type="entry name" value="ABC_FeS_Assembly"/>
    <property type="match status" value="1"/>
</dbReference>
<organism evidence="5 6">
    <name type="scientific">Butyrivibrio hungatei</name>
    <dbReference type="NCBI Taxonomy" id="185008"/>
    <lineage>
        <taxon>Bacteria</taxon>
        <taxon>Bacillati</taxon>
        <taxon>Bacillota</taxon>
        <taxon>Clostridia</taxon>
        <taxon>Lachnospirales</taxon>
        <taxon>Lachnospiraceae</taxon>
        <taxon>Butyrivibrio</taxon>
    </lineage>
</organism>